<organism evidence="1 2">
    <name type="scientific">Psylliodes chrysocephalus</name>
    <dbReference type="NCBI Taxonomy" id="3402493"/>
    <lineage>
        <taxon>Eukaryota</taxon>
        <taxon>Metazoa</taxon>
        <taxon>Ecdysozoa</taxon>
        <taxon>Arthropoda</taxon>
        <taxon>Hexapoda</taxon>
        <taxon>Insecta</taxon>
        <taxon>Pterygota</taxon>
        <taxon>Neoptera</taxon>
        <taxon>Endopterygota</taxon>
        <taxon>Coleoptera</taxon>
        <taxon>Polyphaga</taxon>
        <taxon>Cucujiformia</taxon>
        <taxon>Chrysomeloidea</taxon>
        <taxon>Chrysomelidae</taxon>
        <taxon>Galerucinae</taxon>
        <taxon>Alticini</taxon>
        <taxon>Psylliodes</taxon>
    </lineage>
</organism>
<evidence type="ECO:0000313" key="2">
    <source>
        <dbReference type="Proteomes" id="UP001153636"/>
    </source>
</evidence>
<dbReference type="OrthoDB" id="7659889at2759"/>
<gene>
    <name evidence="1" type="ORF">PSYICH_LOCUS14033</name>
</gene>
<dbReference type="AlphaFoldDB" id="A0A9P0D4L2"/>
<sequence>MEFNKRTIHLKIKYYDVSTDNPNIIKKTIEIAPYVDPSHLKLELLKICNVTNEKVMKIRNGDGTLIPISFLADPNVPDRYFQIDITNISYKDRQTANLLQDAYVDAVQQKIRTLESRIAQSELLLPQLEWRRQAYMEDTLNGLLYKVGFLNRRFVELLPQFRDKHPETMA</sequence>
<accession>A0A9P0D4L2</accession>
<dbReference type="Proteomes" id="UP001153636">
    <property type="component" value="Chromosome 8"/>
</dbReference>
<name>A0A9P0D4L2_9CUCU</name>
<dbReference type="EMBL" id="OV651820">
    <property type="protein sequence ID" value="CAH1114167.1"/>
    <property type="molecule type" value="Genomic_DNA"/>
</dbReference>
<proteinExistence type="predicted"/>
<keyword evidence="2" id="KW-1185">Reference proteome</keyword>
<reference evidence="1" key="1">
    <citation type="submission" date="2022-01" db="EMBL/GenBank/DDBJ databases">
        <authorList>
            <person name="King R."/>
        </authorList>
    </citation>
    <scope>NUCLEOTIDE SEQUENCE</scope>
</reference>
<evidence type="ECO:0000313" key="1">
    <source>
        <dbReference type="EMBL" id="CAH1114167.1"/>
    </source>
</evidence>
<protein>
    <submittedName>
        <fullName evidence="1">Uncharacterized protein</fullName>
    </submittedName>
</protein>